<dbReference type="InterPro" id="IPR009056">
    <property type="entry name" value="Cyt_c-like_dom"/>
</dbReference>
<evidence type="ECO:0000256" key="2">
    <source>
        <dbReference type="ARBA" id="ARBA00022723"/>
    </source>
</evidence>
<organism evidence="6 7">
    <name type="scientific">Termitidicoccus mucosus</name>
    <dbReference type="NCBI Taxonomy" id="1184151"/>
    <lineage>
        <taxon>Bacteria</taxon>
        <taxon>Pseudomonadati</taxon>
        <taxon>Verrucomicrobiota</taxon>
        <taxon>Opitutia</taxon>
        <taxon>Opitutales</taxon>
        <taxon>Opitutaceae</taxon>
        <taxon>Termitidicoccus</taxon>
    </lineage>
</organism>
<dbReference type="GO" id="GO:0009055">
    <property type="term" value="F:electron transfer activity"/>
    <property type="evidence" value="ECO:0007669"/>
    <property type="project" value="InterPro"/>
</dbReference>
<keyword evidence="7" id="KW-1185">Reference proteome</keyword>
<evidence type="ECO:0000256" key="1">
    <source>
        <dbReference type="ARBA" id="ARBA00022617"/>
    </source>
</evidence>
<name>A0A178IMY0_9BACT</name>
<sequence>MTSFRLGSPLRAHVTVSAVPPGIPEEYFAGGRQGTVFNTTSRCLELPSPAVEADPKLARQFAEGEAFFDADFVVDPRAPFGGLGPVYVNNSCRNCHPNYGRSRRVERYNQQFGGGYTAYVHTPDGKLVDGYLFMLQTRATPPYKPLAKGVDIKWRKFVDEYGNTYPDGTPYNQGTPYEGTLIYPEADIIDPLLPLPDDYKVSIEGTIGLFGTGLLDAIPDQDIIAEYERQQVTPGPVKGRPGEWVTEEFDGKKHLGKFTWHNTRATLRNGPGANGIWNVPNITREDRPNLFASRQWIEKQAELGLDTSALTGRQPTEMTREDMEKLTVWFTGLAVPAARNLGDPMVQRGKKLFHEADCASCHKPSWVTGKSDVIPGYAKQKIWPYTDMLMHDMGKADCRSCHKPARVAGKSYTVPSREEIQPVTESLLRDRRERNHGIRTMNHGFRDTFRTPPLWARGLMKNVADHTDMWHDMRARNFEEAILWHHGEALGPREAFRNMPKEDRAALIEFLKSL</sequence>
<comment type="caution">
    <text evidence="6">The sequence shown here is derived from an EMBL/GenBank/DDBJ whole genome shotgun (WGS) entry which is preliminary data.</text>
</comment>
<keyword evidence="3 4" id="KW-0408">Iron</keyword>
<gene>
    <name evidence="6" type="ORF">AW736_07120</name>
</gene>
<dbReference type="Proteomes" id="UP000078486">
    <property type="component" value="Unassembled WGS sequence"/>
</dbReference>
<dbReference type="STRING" id="1184151.AW736_07120"/>
<dbReference type="RefSeq" id="WP_334319169.1">
    <property type="nucleotide sequence ID" value="NZ_CP109796.1"/>
</dbReference>
<evidence type="ECO:0000313" key="7">
    <source>
        <dbReference type="Proteomes" id="UP000078486"/>
    </source>
</evidence>
<protein>
    <submittedName>
        <fullName evidence="6">Thiol oxidoreductase</fullName>
    </submittedName>
</protein>
<dbReference type="InterPro" id="IPR010538">
    <property type="entry name" value="DHOR"/>
</dbReference>
<dbReference type="GO" id="GO:0004130">
    <property type="term" value="F:cytochrome-c peroxidase activity"/>
    <property type="evidence" value="ECO:0007669"/>
    <property type="project" value="TreeGrafter"/>
</dbReference>
<dbReference type="PROSITE" id="PS51007">
    <property type="entry name" value="CYTC"/>
    <property type="match status" value="1"/>
</dbReference>
<evidence type="ECO:0000313" key="6">
    <source>
        <dbReference type="EMBL" id="OAM90555.1"/>
    </source>
</evidence>
<feature type="domain" description="Cytochrome c" evidence="5">
    <location>
        <begin position="344"/>
        <end position="514"/>
    </location>
</feature>
<keyword evidence="1 4" id="KW-0349">Heme</keyword>
<dbReference type="SUPFAM" id="SSF46626">
    <property type="entry name" value="Cytochrome c"/>
    <property type="match status" value="1"/>
</dbReference>
<dbReference type="PANTHER" id="PTHR30600:SF4">
    <property type="entry name" value="CYTOCHROME C DOMAIN-CONTAINING PROTEIN"/>
    <property type="match status" value="1"/>
</dbReference>
<dbReference type="GO" id="GO:0046872">
    <property type="term" value="F:metal ion binding"/>
    <property type="evidence" value="ECO:0007669"/>
    <property type="project" value="UniProtKB-KW"/>
</dbReference>
<proteinExistence type="predicted"/>
<dbReference type="InterPro" id="IPR051395">
    <property type="entry name" value="Cytochrome_c_Peroxidase/MauG"/>
</dbReference>
<evidence type="ECO:0000256" key="3">
    <source>
        <dbReference type="ARBA" id="ARBA00023004"/>
    </source>
</evidence>
<accession>A0A178IMY0</accession>
<evidence type="ECO:0000256" key="4">
    <source>
        <dbReference type="PROSITE-ProRule" id="PRU00433"/>
    </source>
</evidence>
<keyword evidence="2 4" id="KW-0479">Metal-binding</keyword>
<reference evidence="6 7" key="1">
    <citation type="submission" date="2016-01" db="EMBL/GenBank/DDBJ databases">
        <title>High potential of lignocellulose degradation of a new Verrucomicrobia species.</title>
        <authorList>
            <person name="Wang Y."/>
            <person name="Shi Y."/>
            <person name="Qiu Z."/>
            <person name="Liu S."/>
            <person name="Yang H."/>
        </authorList>
    </citation>
    <scope>NUCLEOTIDE SEQUENCE [LARGE SCALE GENOMIC DNA]</scope>
    <source>
        <strain evidence="6 7">TSB47</strain>
    </source>
</reference>
<dbReference type="Gene3D" id="1.10.760.10">
    <property type="entry name" value="Cytochrome c-like domain"/>
    <property type="match status" value="1"/>
</dbReference>
<evidence type="ECO:0000259" key="5">
    <source>
        <dbReference type="PROSITE" id="PS51007"/>
    </source>
</evidence>
<dbReference type="InterPro" id="IPR036909">
    <property type="entry name" value="Cyt_c-like_dom_sf"/>
</dbReference>
<dbReference type="GO" id="GO:0020037">
    <property type="term" value="F:heme binding"/>
    <property type="evidence" value="ECO:0007669"/>
    <property type="project" value="InterPro"/>
</dbReference>
<dbReference type="AlphaFoldDB" id="A0A178IMY0"/>
<dbReference type="PANTHER" id="PTHR30600">
    <property type="entry name" value="CYTOCHROME C PEROXIDASE-RELATED"/>
    <property type="match status" value="1"/>
</dbReference>
<dbReference type="EMBL" id="LRRQ01000054">
    <property type="protein sequence ID" value="OAM90555.1"/>
    <property type="molecule type" value="Genomic_DNA"/>
</dbReference>
<dbReference type="Pfam" id="PF06537">
    <property type="entry name" value="DHOR"/>
    <property type="match status" value="3"/>
</dbReference>